<feature type="compositionally biased region" description="Basic and acidic residues" evidence="1">
    <location>
        <begin position="1"/>
        <end position="10"/>
    </location>
</feature>
<sequence length="783" mass="89166">MKRTRTERSETNPSDPSHIRNSSLRGFHGVRSSENQFGPTTSRGTADVSRGKRVRFADPETDCPLTNGPKTSEYAFFKKLKKDAGQTVHSYPLQKEGSQVEKFESSDRTGEMTNMVRHSFKNLKSSVLVENVTPITVDLFPSPLSSSSKNSGMNNMVKHNIKNHMSPLLIEKAKPINFDPYSSPLGGPAKNTGSRYWHEEVFSTRRQRLRQWIAETSPGIDELCSKGYDLVSILLGRLFPESNENDCCRDPKFKQAEVDIETQLIALPESDADIKEHHWTTTSSFMEPEHIPCMDDGSLACWSNSNREIRLSKWECEVCDSPTSHANETNLQYKRREFDWDLAGGRTARLCTERDSVFENYRSLASNQLRELDDFHGPNESSLGRQPHTLLLGWNSDKMKDEQGLSITSHNTELSLYPTLPTSWREDQCQSLDNRFDASELDGFHDSNESSLGGLPLRSWLCQGSDNRFDASELDGFHASNESSLGGLPLRRWHWQSSDNRFDASELDEFHYSNESFLGRQPQTPLLGWNSDKMKDEEGLSITSHNTELSLYPTLPTSWHEDQCQSLDNSFDASASCLSSFLSNYHPNFTSSLLFHSASYCDLDSERHVREDRKYLDAASNNLPSTLSRTSNYLNLAEDCNYDTTCRSSSIVPSQNHHWFMNKVFSERCYPCLETGFVSELDLGQKCSSIIDFFCENQSSTYKDHQYPQKDGISPYFLPKDKFGNWEEMPYQYTKDIILNIHDCSSISFQVSLDEEKAFPLLLDKSSCDEGETNPDDRDVKYT</sequence>
<dbReference type="EMBL" id="JBBPBK010000007">
    <property type="protein sequence ID" value="KAK9281449.1"/>
    <property type="molecule type" value="Genomic_DNA"/>
</dbReference>
<accession>A0AAP0RSR3</accession>
<organism evidence="2 3">
    <name type="scientific">Liquidambar formosana</name>
    <name type="common">Formosan gum</name>
    <dbReference type="NCBI Taxonomy" id="63359"/>
    <lineage>
        <taxon>Eukaryota</taxon>
        <taxon>Viridiplantae</taxon>
        <taxon>Streptophyta</taxon>
        <taxon>Embryophyta</taxon>
        <taxon>Tracheophyta</taxon>
        <taxon>Spermatophyta</taxon>
        <taxon>Magnoliopsida</taxon>
        <taxon>eudicotyledons</taxon>
        <taxon>Gunneridae</taxon>
        <taxon>Pentapetalae</taxon>
        <taxon>Saxifragales</taxon>
        <taxon>Altingiaceae</taxon>
        <taxon>Liquidambar</taxon>
    </lineage>
</organism>
<feature type="compositionally biased region" description="Polar residues" evidence="1">
    <location>
        <begin position="11"/>
        <end position="24"/>
    </location>
</feature>
<reference evidence="2 3" key="1">
    <citation type="journal article" date="2024" name="Plant J.">
        <title>Genome sequences and population genomics reveal climatic adaptation and genomic divergence between two closely related sweetgum species.</title>
        <authorList>
            <person name="Xu W.Q."/>
            <person name="Ren C.Q."/>
            <person name="Zhang X.Y."/>
            <person name="Comes H.P."/>
            <person name="Liu X.H."/>
            <person name="Li Y.G."/>
            <person name="Kettle C.J."/>
            <person name="Jalonen R."/>
            <person name="Gaisberger H."/>
            <person name="Ma Y.Z."/>
            <person name="Qiu Y.X."/>
        </authorList>
    </citation>
    <scope>NUCLEOTIDE SEQUENCE [LARGE SCALE GENOMIC DNA]</scope>
    <source>
        <strain evidence="2">Hangzhou</strain>
    </source>
</reference>
<name>A0AAP0RSR3_LIQFO</name>
<evidence type="ECO:0000313" key="2">
    <source>
        <dbReference type="EMBL" id="KAK9281449.1"/>
    </source>
</evidence>
<dbReference type="AlphaFoldDB" id="A0AAP0RSR3"/>
<gene>
    <name evidence="2" type="ORF">L1049_004351</name>
</gene>
<keyword evidence="3" id="KW-1185">Reference proteome</keyword>
<protein>
    <submittedName>
        <fullName evidence="2">Uncharacterized protein</fullName>
    </submittedName>
</protein>
<comment type="caution">
    <text evidence="2">The sequence shown here is derived from an EMBL/GenBank/DDBJ whole genome shotgun (WGS) entry which is preliminary data.</text>
</comment>
<evidence type="ECO:0000256" key="1">
    <source>
        <dbReference type="SAM" id="MobiDB-lite"/>
    </source>
</evidence>
<dbReference type="Proteomes" id="UP001415857">
    <property type="component" value="Unassembled WGS sequence"/>
</dbReference>
<feature type="compositionally biased region" description="Polar residues" evidence="1">
    <location>
        <begin position="32"/>
        <end position="44"/>
    </location>
</feature>
<feature type="region of interest" description="Disordered" evidence="1">
    <location>
        <begin position="1"/>
        <end position="52"/>
    </location>
</feature>
<proteinExistence type="predicted"/>
<evidence type="ECO:0000313" key="3">
    <source>
        <dbReference type="Proteomes" id="UP001415857"/>
    </source>
</evidence>